<protein>
    <recommendedName>
        <fullName evidence="4">Secreted protein</fullName>
    </recommendedName>
</protein>
<feature type="chain" id="PRO_5003659041" description="Secreted protein" evidence="1">
    <location>
        <begin position="25"/>
        <end position="120"/>
    </location>
</feature>
<evidence type="ECO:0000256" key="1">
    <source>
        <dbReference type="SAM" id="SignalP"/>
    </source>
</evidence>
<sequence>MLARFSLLWTRVIVSCWLVTLSHKKKCVMSMCFVLLKCRGSFTIACAPDESLCRTGTFQSRNSFPSQEWMIDILAFTCTPVIVGADCSNLPRNIEVQISSLTAPASTTYSASTKLFTTVS</sequence>
<keyword evidence="3" id="KW-1185">Reference proteome</keyword>
<evidence type="ECO:0008006" key="4">
    <source>
        <dbReference type="Google" id="ProtNLM"/>
    </source>
</evidence>
<dbReference type="Proteomes" id="UP000006174">
    <property type="component" value="Unassembled WGS sequence"/>
</dbReference>
<proteinExistence type="predicted"/>
<keyword evidence="1" id="KW-0732">Signal</keyword>
<organism evidence="2 3">
    <name type="scientific">Ustilago hordei</name>
    <name type="common">Barley covered smut fungus</name>
    <dbReference type="NCBI Taxonomy" id="120017"/>
    <lineage>
        <taxon>Eukaryota</taxon>
        <taxon>Fungi</taxon>
        <taxon>Dikarya</taxon>
        <taxon>Basidiomycota</taxon>
        <taxon>Ustilaginomycotina</taxon>
        <taxon>Ustilaginomycetes</taxon>
        <taxon>Ustilaginales</taxon>
        <taxon>Ustilaginaceae</taxon>
        <taxon>Ustilago</taxon>
    </lineage>
</organism>
<feature type="signal peptide" evidence="1">
    <location>
        <begin position="1"/>
        <end position="24"/>
    </location>
</feature>
<reference evidence="2 3" key="1">
    <citation type="journal article" date="2012" name="Plant Cell">
        <title>Genome comparison of barley and maize smut fungi reveals targeted loss of RNA silencing components and species-specific presence of transposable elements.</title>
        <authorList>
            <person name="Laurie J.D."/>
            <person name="Ali S."/>
            <person name="Linning R."/>
            <person name="Mannhaupt G."/>
            <person name="Wong P."/>
            <person name="Gueldener U."/>
            <person name="Muensterkoetter M."/>
            <person name="Moore R."/>
            <person name="Kahmann R."/>
            <person name="Bakkeren G."/>
            <person name="Schirawski J."/>
        </authorList>
    </citation>
    <scope>NUCLEOTIDE SEQUENCE [LARGE SCALE GENOMIC DNA]</scope>
    <source>
        <strain evidence="3">Uh4875-4</strain>
    </source>
</reference>
<evidence type="ECO:0000313" key="3">
    <source>
        <dbReference type="Proteomes" id="UP000006174"/>
    </source>
</evidence>
<dbReference type="HOGENOM" id="CLU_2051410_0_0_1"/>
<dbReference type="EMBL" id="CAGI01000145">
    <property type="protein sequence ID" value="CCF49524.1"/>
    <property type="molecule type" value="Genomic_DNA"/>
</dbReference>
<gene>
    <name evidence="2" type="ORF">UHOR_07506</name>
</gene>
<comment type="caution">
    <text evidence="2">The sequence shown here is derived from an EMBL/GenBank/DDBJ whole genome shotgun (WGS) entry which is preliminary data.</text>
</comment>
<name>I2FRI1_USTHO</name>
<accession>I2FRI1</accession>
<dbReference type="AlphaFoldDB" id="I2FRI1"/>
<evidence type="ECO:0000313" key="2">
    <source>
        <dbReference type="EMBL" id="CCF49524.1"/>
    </source>
</evidence>